<organism evidence="1 2">
    <name type="scientific">Acanthoscelides obtectus</name>
    <name type="common">Bean weevil</name>
    <name type="synonym">Bruchus obtectus</name>
    <dbReference type="NCBI Taxonomy" id="200917"/>
    <lineage>
        <taxon>Eukaryota</taxon>
        <taxon>Metazoa</taxon>
        <taxon>Ecdysozoa</taxon>
        <taxon>Arthropoda</taxon>
        <taxon>Hexapoda</taxon>
        <taxon>Insecta</taxon>
        <taxon>Pterygota</taxon>
        <taxon>Neoptera</taxon>
        <taxon>Endopterygota</taxon>
        <taxon>Coleoptera</taxon>
        <taxon>Polyphaga</taxon>
        <taxon>Cucujiformia</taxon>
        <taxon>Chrysomeloidea</taxon>
        <taxon>Chrysomelidae</taxon>
        <taxon>Bruchinae</taxon>
        <taxon>Bruchini</taxon>
        <taxon>Acanthoscelides</taxon>
    </lineage>
</organism>
<sequence>MFSSAINQSSLEFLPRDLARSVLINGLKPLLHFWADGRGLIWEPPKSLGLCCDASLTALPILNGG</sequence>
<comment type="caution">
    <text evidence="1">The sequence shown here is derived from an EMBL/GenBank/DDBJ whole genome shotgun (WGS) entry which is preliminary data.</text>
</comment>
<accession>A0A9P0JSZ8</accession>
<proteinExistence type="predicted"/>
<dbReference type="AlphaFoldDB" id="A0A9P0JSZ8"/>
<dbReference type="Proteomes" id="UP001152888">
    <property type="component" value="Unassembled WGS sequence"/>
</dbReference>
<evidence type="ECO:0000313" key="2">
    <source>
        <dbReference type="Proteomes" id="UP001152888"/>
    </source>
</evidence>
<reference evidence="1" key="1">
    <citation type="submission" date="2022-03" db="EMBL/GenBank/DDBJ databases">
        <authorList>
            <person name="Sayadi A."/>
        </authorList>
    </citation>
    <scope>NUCLEOTIDE SEQUENCE</scope>
</reference>
<evidence type="ECO:0000313" key="1">
    <source>
        <dbReference type="EMBL" id="CAH1957270.1"/>
    </source>
</evidence>
<gene>
    <name evidence="1" type="ORF">ACAOBT_LOCUS1998</name>
</gene>
<dbReference type="EMBL" id="CAKOFQ010006669">
    <property type="protein sequence ID" value="CAH1957270.1"/>
    <property type="molecule type" value="Genomic_DNA"/>
</dbReference>
<name>A0A9P0JSZ8_ACAOB</name>
<protein>
    <submittedName>
        <fullName evidence="1">Uncharacterized protein</fullName>
    </submittedName>
</protein>
<keyword evidence="2" id="KW-1185">Reference proteome</keyword>